<proteinExistence type="predicted"/>
<reference evidence="4" key="1">
    <citation type="submission" date="2025-08" db="UniProtKB">
        <authorList>
            <consortium name="RefSeq"/>
        </authorList>
    </citation>
    <scope>IDENTIFICATION</scope>
    <source>
        <tissue evidence="4">Adult</tissue>
    </source>
</reference>
<dbReference type="Proteomes" id="UP001652620">
    <property type="component" value="Chromosome 6"/>
</dbReference>
<organism evidence="3 4">
    <name type="scientific">Bactrocera dorsalis</name>
    <name type="common">Oriental fruit fly</name>
    <name type="synonym">Dacus dorsalis</name>
    <dbReference type="NCBI Taxonomy" id="27457"/>
    <lineage>
        <taxon>Eukaryota</taxon>
        <taxon>Metazoa</taxon>
        <taxon>Ecdysozoa</taxon>
        <taxon>Arthropoda</taxon>
        <taxon>Hexapoda</taxon>
        <taxon>Insecta</taxon>
        <taxon>Pterygota</taxon>
        <taxon>Neoptera</taxon>
        <taxon>Endopterygota</taxon>
        <taxon>Diptera</taxon>
        <taxon>Brachycera</taxon>
        <taxon>Muscomorpha</taxon>
        <taxon>Tephritoidea</taxon>
        <taxon>Tephritidae</taxon>
        <taxon>Bactrocera</taxon>
        <taxon>Bactrocera</taxon>
    </lineage>
</organism>
<sequence>MELNRPNSFKNNIPDRKWLQGFLKRNPTVSQRVSQSLTVSRASVTESSIRSWFKRVYQYLENNNCLDVLEDSTRIFNCDESAFFLCPKGQAVLTKRGSKHVYFRSGNDDKECFTLCIGASASGKMMPTFALFPYKRLPTNILSKFPSDWAIGKSDSGWMTCETFYEYITNVFYPFILKENIQLPIVLFLDGHTSHLSLHLIEFCKKQGIILIALLPNSTHLLQSMDVAVFHSLKNDWRKQIQNWRMLNNGQRIKREDFGPIVQKYIQSTITSDILQNGFKACGIFPFNEDAVAYNKILKPDIRDTSNIIRVPNMNIAEISENYEATKTLETNSEEFLQSFEKRLPAEKLKLFIECSGTWKGDVKDENLFYFLRSVKNEQTSSCIASISNSDLNITSILANNDCLLDIENMSIDFIDFNEELVNKHNLSSSTSSCAVKSKQRKVVHILDSVPCPVAQAINFEDIPTTVNHPPRPQLPPREANGNVDVVNINSRTPPKSKVNAIEIK</sequence>
<dbReference type="Pfam" id="PF03184">
    <property type="entry name" value="DDE_1"/>
    <property type="match status" value="1"/>
</dbReference>
<dbReference type="InterPro" id="IPR036397">
    <property type="entry name" value="RNaseH_sf"/>
</dbReference>
<dbReference type="GeneID" id="125779298"/>
<name>A0ABM3K4X0_BACDO</name>
<feature type="region of interest" description="Disordered" evidence="1">
    <location>
        <begin position="465"/>
        <end position="492"/>
    </location>
</feature>
<dbReference type="PANTHER" id="PTHR19303">
    <property type="entry name" value="TRANSPOSON"/>
    <property type="match status" value="1"/>
</dbReference>
<dbReference type="RefSeq" id="XP_049316522.1">
    <property type="nucleotide sequence ID" value="XM_049460565.1"/>
</dbReference>
<evidence type="ECO:0000256" key="1">
    <source>
        <dbReference type="SAM" id="MobiDB-lite"/>
    </source>
</evidence>
<dbReference type="InterPro" id="IPR050863">
    <property type="entry name" value="CenT-Element_Derived"/>
</dbReference>
<evidence type="ECO:0000259" key="2">
    <source>
        <dbReference type="Pfam" id="PF03184"/>
    </source>
</evidence>
<protein>
    <submittedName>
        <fullName evidence="4">Uncharacterized protein LOC125779298</fullName>
    </submittedName>
</protein>
<dbReference type="PANTHER" id="PTHR19303:SF74">
    <property type="entry name" value="POGO TRANSPOSABLE ELEMENT WITH KRAB DOMAIN"/>
    <property type="match status" value="1"/>
</dbReference>
<evidence type="ECO:0000313" key="4">
    <source>
        <dbReference type="RefSeq" id="XP_049316522.1"/>
    </source>
</evidence>
<dbReference type="Gene3D" id="3.30.420.10">
    <property type="entry name" value="Ribonuclease H-like superfamily/Ribonuclease H"/>
    <property type="match status" value="1"/>
</dbReference>
<evidence type="ECO:0000313" key="3">
    <source>
        <dbReference type="Proteomes" id="UP001652620"/>
    </source>
</evidence>
<accession>A0ABM3K4X0</accession>
<keyword evidence="3" id="KW-1185">Reference proteome</keyword>
<dbReference type="InterPro" id="IPR004875">
    <property type="entry name" value="DDE_SF_endonuclease_dom"/>
</dbReference>
<gene>
    <name evidence="4" type="primary">LOC125779298</name>
</gene>
<feature type="domain" description="DDE-1" evidence="2">
    <location>
        <begin position="113"/>
        <end position="252"/>
    </location>
</feature>